<evidence type="ECO:0000256" key="3">
    <source>
        <dbReference type="ARBA" id="ARBA00022729"/>
    </source>
</evidence>
<feature type="signal peptide" evidence="4">
    <location>
        <begin position="1"/>
        <end position="33"/>
    </location>
</feature>
<comment type="similarity">
    <text evidence="1">Belongs to the bacterial solute-binding protein 7 family.</text>
</comment>
<proteinExistence type="inferred from homology"/>
<organism evidence="5 6">
    <name type="scientific">Pseudochrobactrum asaccharolyticum</name>
    <dbReference type="NCBI Taxonomy" id="354351"/>
    <lineage>
        <taxon>Bacteria</taxon>
        <taxon>Pseudomonadati</taxon>
        <taxon>Pseudomonadota</taxon>
        <taxon>Alphaproteobacteria</taxon>
        <taxon>Hyphomicrobiales</taxon>
        <taxon>Brucellaceae</taxon>
        <taxon>Pseudochrobactrum</taxon>
    </lineage>
</organism>
<dbReference type="RefSeq" id="WP_113946504.1">
    <property type="nucleotide sequence ID" value="NZ_JBHEEG010000020.1"/>
</dbReference>
<keyword evidence="6" id="KW-1185">Reference proteome</keyword>
<keyword evidence="2" id="KW-0813">Transport</keyword>
<feature type="chain" id="PRO_5017050638" evidence="4">
    <location>
        <begin position="34"/>
        <end position="339"/>
    </location>
</feature>
<dbReference type="EMBL" id="QNRH01000021">
    <property type="protein sequence ID" value="RBO87743.1"/>
    <property type="molecule type" value="Genomic_DNA"/>
</dbReference>
<dbReference type="Pfam" id="PF03480">
    <property type="entry name" value="DctP"/>
    <property type="match status" value="1"/>
</dbReference>
<sequence length="339" mass="37019">MDKFPAKSCVRNKLYGLAALAAGSLMSIVAAQADNVVLRIASVNPATTESFVVANQVAERITERTDGRITFQMFPSGQLGTTNDTIEQASQGQPVIGFVSASAMADFGVPEFSILEGPFLTANNQEAERLANSPLLSELYDKLAENAGIRVLAINWFDGARHMIGDKAYTEPGDLKGVLMRVPPVETWIKTFDPLQVVATSVEAGEVYSALSQGVVTAAEAPLTGLRSSRWYEPAKHITTTGHFNLFTGWVMSENVFENLTEADQAIMLEEFKKGGQELTKLSEDLGDEIREEFEAEGVTFHEANIDAYRQATAGFYINFSDWSEELHKKMRAAATSTD</sequence>
<dbReference type="Proteomes" id="UP000252893">
    <property type="component" value="Unassembled WGS sequence"/>
</dbReference>
<dbReference type="InterPro" id="IPR018389">
    <property type="entry name" value="DctP_fam"/>
</dbReference>
<evidence type="ECO:0000256" key="1">
    <source>
        <dbReference type="ARBA" id="ARBA00009023"/>
    </source>
</evidence>
<dbReference type="Gene3D" id="3.40.190.170">
    <property type="entry name" value="Bacterial extracellular solute-binding protein, family 7"/>
    <property type="match status" value="1"/>
</dbReference>
<dbReference type="OrthoDB" id="9803763at2"/>
<dbReference type="InterPro" id="IPR038404">
    <property type="entry name" value="TRAP_DctP_sf"/>
</dbReference>
<dbReference type="NCBIfam" id="NF037995">
    <property type="entry name" value="TRAP_S1"/>
    <property type="match status" value="1"/>
</dbReference>
<dbReference type="PANTHER" id="PTHR33376">
    <property type="match status" value="1"/>
</dbReference>
<comment type="caution">
    <text evidence="5">The sequence shown here is derived from an EMBL/GenBank/DDBJ whole genome shotgun (WGS) entry which is preliminary data.</text>
</comment>
<evidence type="ECO:0000313" key="5">
    <source>
        <dbReference type="EMBL" id="RBO87743.1"/>
    </source>
</evidence>
<reference evidence="5 6" key="1">
    <citation type="submission" date="2018-06" db="EMBL/GenBank/DDBJ databases">
        <title>Genomic Encyclopedia of Type Strains, Phase IV (KMG-IV): sequencing the most valuable type-strain genomes for metagenomic binning, comparative biology and taxonomic classification.</title>
        <authorList>
            <person name="Goeker M."/>
        </authorList>
    </citation>
    <scope>NUCLEOTIDE SEQUENCE [LARGE SCALE GENOMIC DNA]</scope>
    <source>
        <strain evidence="5 6">DSM 25619</strain>
    </source>
</reference>
<dbReference type="PANTHER" id="PTHR33376:SF7">
    <property type="entry name" value="C4-DICARBOXYLATE-BINDING PROTEIN DCTB"/>
    <property type="match status" value="1"/>
</dbReference>
<evidence type="ECO:0000313" key="6">
    <source>
        <dbReference type="Proteomes" id="UP000252893"/>
    </source>
</evidence>
<protein>
    <submittedName>
        <fullName evidence="5">TRAP-type C4-dicarboxylate transport system substrate-binding protein</fullName>
    </submittedName>
</protein>
<evidence type="ECO:0000256" key="2">
    <source>
        <dbReference type="ARBA" id="ARBA00022448"/>
    </source>
</evidence>
<name>A0A366DCI0_9HYPH</name>
<dbReference type="AlphaFoldDB" id="A0A366DCI0"/>
<gene>
    <name evidence="5" type="ORF">DFR47_12110</name>
</gene>
<keyword evidence="3 4" id="KW-0732">Signal</keyword>
<evidence type="ECO:0000256" key="4">
    <source>
        <dbReference type="SAM" id="SignalP"/>
    </source>
</evidence>
<dbReference type="GO" id="GO:0055085">
    <property type="term" value="P:transmembrane transport"/>
    <property type="evidence" value="ECO:0007669"/>
    <property type="project" value="InterPro"/>
</dbReference>
<accession>A0A366DCI0</accession>